<dbReference type="PANTHER" id="PTHR15749">
    <property type="entry name" value="FANCONI-ASSOCIATED NUCLEASE 1"/>
    <property type="match status" value="1"/>
</dbReference>
<keyword evidence="7 8" id="KW-0464">Manganese</keyword>
<proteinExistence type="inferred from homology"/>
<dbReference type="InterPro" id="IPR011856">
    <property type="entry name" value="tRNA_endonuc-like_dom_sf"/>
</dbReference>
<feature type="region of interest" description="Disordered" evidence="9">
    <location>
        <begin position="518"/>
        <end position="548"/>
    </location>
</feature>
<feature type="region of interest" description="Disordered" evidence="9">
    <location>
        <begin position="1125"/>
        <end position="1151"/>
    </location>
</feature>
<dbReference type="Proteomes" id="UP000053257">
    <property type="component" value="Unassembled WGS sequence"/>
</dbReference>
<dbReference type="PANTHER" id="PTHR15749:SF4">
    <property type="entry name" value="FANCONI-ASSOCIATED NUCLEASE 1"/>
    <property type="match status" value="1"/>
</dbReference>
<dbReference type="OrthoDB" id="76364at2759"/>
<keyword evidence="5 8" id="KW-0378">Hydrolase</keyword>
<dbReference type="InterPro" id="IPR049126">
    <property type="entry name" value="FAN1-like_TPR"/>
</dbReference>
<feature type="compositionally biased region" description="Acidic residues" evidence="9">
    <location>
        <begin position="534"/>
        <end position="548"/>
    </location>
</feature>
<dbReference type="GO" id="GO:0046872">
    <property type="term" value="F:metal ion binding"/>
    <property type="evidence" value="ECO:0007669"/>
    <property type="project" value="UniProtKB-KW"/>
</dbReference>
<reference evidence="11 12" key="1">
    <citation type="journal article" date="2014" name="PLoS Genet.">
        <title>Analysis of the Phlebiopsis gigantea genome, transcriptome and secretome provides insight into its pioneer colonization strategies of wood.</title>
        <authorList>
            <person name="Hori C."/>
            <person name="Ishida T."/>
            <person name="Igarashi K."/>
            <person name="Samejima M."/>
            <person name="Suzuki H."/>
            <person name="Master E."/>
            <person name="Ferreira P."/>
            <person name="Ruiz-Duenas F.J."/>
            <person name="Held B."/>
            <person name="Canessa P."/>
            <person name="Larrondo L.F."/>
            <person name="Schmoll M."/>
            <person name="Druzhinina I.S."/>
            <person name="Kubicek C.P."/>
            <person name="Gaskell J.A."/>
            <person name="Kersten P."/>
            <person name="St John F."/>
            <person name="Glasner J."/>
            <person name="Sabat G."/>
            <person name="Splinter BonDurant S."/>
            <person name="Syed K."/>
            <person name="Yadav J."/>
            <person name="Mgbeahuruike A.C."/>
            <person name="Kovalchuk A."/>
            <person name="Asiegbu F.O."/>
            <person name="Lackner G."/>
            <person name="Hoffmeister D."/>
            <person name="Rencoret J."/>
            <person name="Gutierrez A."/>
            <person name="Sun H."/>
            <person name="Lindquist E."/>
            <person name="Barry K."/>
            <person name="Riley R."/>
            <person name="Grigoriev I.V."/>
            <person name="Henrissat B."/>
            <person name="Kues U."/>
            <person name="Berka R.M."/>
            <person name="Martinez A.T."/>
            <person name="Covert S.F."/>
            <person name="Blanchette R.A."/>
            <person name="Cullen D."/>
        </authorList>
    </citation>
    <scope>NUCLEOTIDE SEQUENCE [LARGE SCALE GENOMIC DNA]</scope>
    <source>
        <strain evidence="11 12">11061_1 CR5-6</strain>
    </source>
</reference>
<keyword evidence="6 8" id="KW-0460">Magnesium</keyword>
<feature type="compositionally biased region" description="Low complexity" evidence="9">
    <location>
        <begin position="387"/>
        <end position="404"/>
    </location>
</feature>
<dbReference type="InterPro" id="IPR033315">
    <property type="entry name" value="Fan1-like"/>
</dbReference>
<comment type="function">
    <text evidence="8">Nuclease required for the repair of DNA interstrand cross-links (ICL). Acts as a 5'-3' exonuclease that anchors at a cut end of DNA and cleaves DNA successively at every third nucleotide, allowing to excise an ICL from one strand through flanking incisions.</text>
</comment>
<comment type="similarity">
    <text evidence="2 8">Belongs to the FAN1 family.</text>
</comment>
<sequence length="1258" mass="139972">MPPTPPSPSHIAVECFIFGNSELGNVDADDSLADVSNETLDVDSAARPSRSMYVDIFEDMLETVVREEGALFNGPELDCFQKYSKLGYGASYLLVRLCLRKSGQWIRLTDLKYQRELGAEGVLNALRALCSKAHKPLFQGDIKPKIEEEEIVDLTTGRGVDEEYASEAEVEDTPPEPDYSFFARDESDASLEELLSCLRADELKDLAKQMRLKPKDSKRETLIYALLSTPSHQKTLAFDSPIKDKGKGVIKPPEQQTLQAWSPSKAPPPPRQSTLNYAAVAMTGTAIDILRDLVVKKLGACIQLNQDVVKLFNRVNLVYFRSVTLTPLLTPAILARSKKWSFAHHPRPQPPAAVSAPISMPPKSVLSPSSSQSSATSSAAELPLFQTPPTSQPVPTSQSSAPVAGPSNALEPGPSTLPYARTCYRLWPTRDDLLAYERALSLERRVDELCGNSGTFYPGARAAAASLHARATTSSVRAGSTVKTVSERAGSVASPWSVKSTPVLGMRGSASPWVEMWTSTQTPSTSRRIKRSVDDDDDEYADSEEDGDVLPVLVESQPDDAAEPVFAFLPELIETDEKIWRSGKGKSQKPPVENARIAGARQVVELGRKVFDMWCEIPEIRDALDKATAAAQTAGDILPDKVSYTHPKMEVEEELMGEMNGRAELDPDDQDVKEEHNSWETALRTRSQQIRLDEAARREAESRASQHIGGDQGPLWMTQFHHGYILTRILSKTAHALRTLHQQRTALHLYTHLLSQRVFRRGRRGGWHNERLLILGEYAPKCHATFGREWMCVQDALEDGDTHVVWRPKLERRREDIRKKLAKLGFDLGSAHEGNAFTKWPEVTIRGARIYPENEAASVGTSARPVKKRKIEIQDANQSTILSFVTITPTLQNDKVTIEVPKPLTGKSIWKGSNDEEIDVEIFALEHYQSKGYKGLHSEGRVLTTLFSLLFFDIIFTPIPGAFETPYQVSPLDIGSDTFYLARRELIDARLARIAAGDALEIGLATWDRESAGKTWCVGLRWDLLTREDWEEILAYWEPAALALVCRTLAEDFVNRTSGVPDLFLWHSEKKECKFVEVKGPGDHLQENQKLWMEVFVRANAKVEVCHVEDLDQAKTVTKFKRLAQSKTPAQSKAPAQFKTPAKSEHNTHTKKLLLKPKPVSPTKRNREVIVVESDSDSESVSHGINYSQLDPAAKLEPTVKPKGAELKQEPTPRRSARAKAETKYRFDVEAAAVALLEEQGALPISPSKKRKRMNGPS</sequence>
<feature type="region of interest" description="Disordered" evidence="9">
    <location>
        <begin position="343"/>
        <end position="414"/>
    </location>
</feature>
<evidence type="ECO:0000256" key="3">
    <source>
        <dbReference type="ARBA" id="ARBA00022722"/>
    </source>
</evidence>
<evidence type="ECO:0000256" key="7">
    <source>
        <dbReference type="ARBA" id="ARBA00023211"/>
    </source>
</evidence>
<feature type="compositionally biased region" description="Basic and acidic residues" evidence="9">
    <location>
        <begin position="1198"/>
        <end position="1223"/>
    </location>
</feature>
<feature type="compositionally biased region" description="Low complexity" evidence="9">
    <location>
        <begin position="361"/>
        <end position="380"/>
    </location>
</feature>
<keyword evidence="4 8" id="KW-0479">Metal-binding</keyword>
<comment type="subcellular location">
    <subcellularLocation>
        <location evidence="8">Nucleus</location>
    </subcellularLocation>
</comment>
<evidence type="ECO:0000256" key="5">
    <source>
        <dbReference type="ARBA" id="ARBA00022801"/>
    </source>
</evidence>
<dbReference type="GO" id="GO:0005634">
    <property type="term" value="C:nucleus"/>
    <property type="evidence" value="ECO:0007669"/>
    <property type="project" value="UniProtKB-SubCell"/>
</dbReference>
<dbReference type="GO" id="GO:0008409">
    <property type="term" value="F:5'-3' exonuclease activity"/>
    <property type="evidence" value="ECO:0007669"/>
    <property type="project" value="TreeGrafter"/>
</dbReference>
<accession>A0A0C3PJ08</accession>
<comment type="catalytic activity">
    <reaction evidence="1 8">
        <text>Hydrolytically removes 5'-nucleotides successively from the 3'-hydroxy termini of 3'-hydroxy-terminated oligonucleotides.</text>
        <dbReference type="EC" id="3.1.4.1"/>
    </reaction>
</comment>
<dbReference type="CDD" id="cd22326">
    <property type="entry name" value="FAN1-like"/>
    <property type="match status" value="1"/>
</dbReference>
<protein>
    <recommendedName>
        <fullName evidence="8">Fanconi-associated nuclease</fullName>
        <ecNumber evidence="8">3.1.4.1</ecNumber>
    </recommendedName>
</protein>
<feature type="region of interest" description="Disordered" evidence="9">
    <location>
        <begin position="1173"/>
        <end position="1223"/>
    </location>
</feature>
<dbReference type="AlphaFoldDB" id="A0A0C3PJ08"/>
<organism evidence="11 12">
    <name type="scientific">Phlebiopsis gigantea (strain 11061_1 CR5-6)</name>
    <name type="common">White-rot fungus</name>
    <name type="synonym">Peniophora gigantea</name>
    <dbReference type="NCBI Taxonomy" id="745531"/>
    <lineage>
        <taxon>Eukaryota</taxon>
        <taxon>Fungi</taxon>
        <taxon>Dikarya</taxon>
        <taxon>Basidiomycota</taxon>
        <taxon>Agaricomycotina</taxon>
        <taxon>Agaricomycetes</taxon>
        <taxon>Polyporales</taxon>
        <taxon>Phanerochaetaceae</taxon>
        <taxon>Phlebiopsis</taxon>
    </lineage>
</organism>
<dbReference type="InterPro" id="IPR014883">
    <property type="entry name" value="VRR_NUC"/>
</dbReference>
<evidence type="ECO:0000256" key="2">
    <source>
        <dbReference type="ARBA" id="ARBA00005533"/>
    </source>
</evidence>
<evidence type="ECO:0000256" key="8">
    <source>
        <dbReference type="RuleBase" id="RU365033"/>
    </source>
</evidence>
<dbReference type="GO" id="GO:0036297">
    <property type="term" value="P:interstrand cross-link repair"/>
    <property type="evidence" value="ECO:0007669"/>
    <property type="project" value="InterPro"/>
</dbReference>
<dbReference type="Pfam" id="PF08774">
    <property type="entry name" value="VRR_NUC"/>
    <property type="match status" value="1"/>
</dbReference>
<evidence type="ECO:0000256" key="4">
    <source>
        <dbReference type="ARBA" id="ARBA00022723"/>
    </source>
</evidence>
<dbReference type="InterPro" id="IPR049132">
    <property type="entry name" value="FAN1-like_euk"/>
</dbReference>
<evidence type="ECO:0000256" key="6">
    <source>
        <dbReference type="ARBA" id="ARBA00022842"/>
    </source>
</evidence>
<dbReference type="SMART" id="SM00990">
    <property type="entry name" value="VRR_NUC"/>
    <property type="match status" value="1"/>
</dbReference>
<dbReference type="HOGENOM" id="CLU_005116_0_0_1"/>
<keyword evidence="3 8" id="KW-0540">Nuclease</keyword>
<keyword evidence="8" id="KW-0539">Nucleus</keyword>
<keyword evidence="8" id="KW-0234">DNA repair</keyword>
<dbReference type="EMBL" id="KN840527">
    <property type="protein sequence ID" value="KIP06053.1"/>
    <property type="molecule type" value="Genomic_DNA"/>
</dbReference>
<dbReference type="GO" id="GO:0070336">
    <property type="term" value="F:flap-structured DNA binding"/>
    <property type="evidence" value="ECO:0007669"/>
    <property type="project" value="TreeGrafter"/>
</dbReference>
<evidence type="ECO:0000313" key="12">
    <source>
        <dbReference type="Proteomes" id="UP000053257"/>
    </source>
</evidence>
<feature type="region of interest" description="Disordered" evidence="9">
    <location>
        <begin position="1239"/>
        <end position="1258"/>
    </location>
</feature>
<keyword evidence="8" id="KW-0227">DNA damage</keyword>
<dbReference type="GO" id="GO:0017108">
    <property type="term" value="F:5'-flap endonuclease activity"/>
    <property type="evidence" value="ECO:0007669"/>
    <property type="project" value="TreeGrafter"/>
</dbReference>
<evidence type="ECO:0000256" key="1">
    <source>
        <dbReference type="ARBA" id="ARBA00000983"/>
    </source>
</evidence>
<keyword evidence="12" id="KW-1185">Reference proteome</keyword>
<dbReference type="Gene3D" id="3.40.1350.10">
    <property type="match status" value="1"/>
</dbReference>
<gene>
    <name evidence="11" type="ORF">PHLGIDRAFT_128521</name>
</gene>
<evidence type="ECO:0000313" key="11">
    <source>
        <dbReference type="EMBL" id="KIP06053.1"/>
    </source>
</evidence>
<feature type="domain" description="VRR-NUC" evidence="10">
    <location>
        <begin position="994"/>
        <end position="1110"/>
    </location>
</feature>
<name>A0A0C3PJ08_PHLG1</name>
<dbReference type="GO" id="GO:0004528">
    <property type="term" value="F:phosphodiesterase I activity"/>
    <property type="evidence" value="ECO:0007669"/>
    <property type="project" value="UniProtKB-EC"/>
</dbReference>
<dbReference type="EC" id="3.1.4.1" evidence="8"/>
<evidence type="ECO:0000256" key="9">
    <source>
        <dbReference type="SAM" id="MobiDB-lite"/>
    </source>
</evidence>
<dbReference type="Pfam" id="PF21170">
    <property type="entry name" value="FAN1_TPR"/>
    <property type="match status" value="1"/>
</dbReference>
<dbReference type="STRING" id="745531.A0A0C3PJ08"/>
<feature type="compositionally biased region" description="Basic residues" evidence="9">
    <location>
        <begin position="1248"/>
        <end position="1258"/>
    </location>
</feature>
<evidence type="ECO:0000259" key="10">
    <source>
        <dbReference type="SMART" id="SM00990"/>
    </source>
</evidence>
<comment type="cofactor">
    <cofactor evidence="8">
        <name>Mg(2+)</name>
        <dbReference type="ChEBI" id="CHEBI:18420"/>
    </cofactor>
    <cofactor evidence="8">
        <name>Mn(2+)</name>
        <dbReference type="ChEBI" id="CHEBI:29035"/>
    </cofactor>
</comment>